<dbReference type="CDD" id="cd03192">
    <property type="entry name" value="GST_C_Sigma_like"/>
    <property type="match status" value="1"/>
</dbReference>
<accession>R8BXH5</accession>
<proteinExistence type="predicted"/>
<dbReference type="InterPro" id="IPR036249">
    <property type="entry name" value="Thioredoxin-like_sf"/>
</dbReference>
<dbReference type="eggNOG" id="ENOG502S090">
    <property type="taxonomic scope" value="Eukaryota"/>
</dbReference>
<sequence>MSTSSPAAKRQKSSKDEPYHLIYWSGLPGRGEHIRLALEEAGAEYTDTAHIEGGVKEVLALIDPENTGDDDINVPLCAPPMLKHGDLLISQTPNILLYLGPRLGLIPSPEEDVDGIYRVNALALTALDGLSNEVHDCHHPIATNLYYEDQKEESLRRSKDWVANRLPKFLGYFERVLKSKASGDGPWLYHGQLTYADLVLFHCLDGTKWQFPKAMKKMQDSGKYDGVFKLYEAVKERPKIKAYLASDRRQKFGMGIYRNYAELDVTE</sequence>
<dbReference type="InterPro" id="IPR036282">
    <property type="entry name" value="Glutathione-S-Trfase_C_sf"/>
</dbReference>
<dbReference type="PROSITE" id="PS50405">
    <property type="entry name" value="GST_CTER"/>
    <property type="match status" value="1"/>
</dbReference>
<dbReference type="Gene3D" id="1.20.1050.10">
    <property type="match status" value="1"/>
</dbReference>
<dbReference type="HOGENOM" id="CLU_039475_0_0_1"/>
<dbReference type="EMBL" id="KB932806">
    <property type="protein sequence ID" value="EOO04053.1"/>
    <property type="molecule type" value="Genomic_DNA"/>
</dbReference>
<dbReference type="PANTHER" id="PTHR11571">
    <property type="entry name" value="GLUTATHIONE S-TRANSFERASE"/>
    <property type="match status" value="1"/>
</dbReference>
<evidence type="ECO:0000259" key="1">
    <source>
        <dbReference type="PROSITE" id="PS50404"/>
    </source>
</evidence>
<evidence type="ECO:0000313" key="4">
    <source>
        <dbReference type="Proteomes" id="UP000014074"/>
    </source>
</evidence>
<dbReference type="GeneID" id="19324714"/>
<reference evidence="4" key="1">
    <citation type="journal article" date="2013" name="Genome Announc.">
        <title>Draft genome sequence of the ascomycete Phaeoacremonium aleophilum strain UCR-PA7, a causal agent of the esca disease complex in grapevines.</title>
        <authorList>
            <person name="Blanco-Ulate B."/>
            <person name="Rolshausen P."/>
            <person name="Cantu D."/>
        </authorList>
    </citation>
    <scope>NUCLEOTIDE SEQUENCE [LARGE SCALE GENOMIC DNA]</scope>
    <source>
        <strain evidence="4">UCR-PA7</strain>
    </source>
</reference>
<dbReference type="PROSITE" id="PS50404">
    <property type="entry name" value="GST_NTER"/>
    <property type="match status" value="1"/>
</dbReference>
<dbReference type="KEGG" id="tmn:UCRPA7_428"/>
<dbReference type="OrthoDB" id="414243at2759"/>
<dbReference type="Pfam" id="PF14497">
    <property type="entry name" value="GST_C_3"/>
    <property type="match status" value="1"/>
</dbReference>
<feature type="domain" description="GST N-terminal" evidence="1">
    <location>
        <begin position="18"/>
        <end position="107"/>
    </location>
</feature>
<dbReference type="RefSeq" id="XP_007911215.1">
    <property type="nucleotide sequence ID" value="XM_007913024.1"/>
</dbReference>
<dbReference type="SUPFAM" id="SSF47616">
    <property type="entry name" value="GST C-terminal domain-like"/>
    <property type="match status" value="1"/>
</dbReference>
<dbReference type="GO" id="GO:0004364">
    <property type="term" value="F:glutathione transferase activity"/>
    <property type="evidence" value="ECO:0007669"/>
    <property type="project" value="TreeGrafter"/>
</dbReference>
<feature type="domain" description="GST C-terminal" evidence="2">
    <location>
        <begin position="120"/>
        <end position="263"/>
    </location>
</feature>
<dbReference type="Gene3D" id="3.40.30.10">
    <property type="entry name" value="Glutaredoxin"/>
    <property type="match status" value="1"/>
</dbReference>
<evidence type="ECO:0000313" key="3">
    <source>
        <dbReference type="EMBL" id="EOO04053.1"/>
    </source>
</evidence>
<dbReference type="PANTHER" id="PTHR11571:SF263">
    <property type="entry name" value="GLUTATHIONE S-TRANSFERASE"/>
    <property type="match status" value="1"/>
</dbReference>
<protein>
    <submittedName>
        <fullName evidence="3">Putative glutathione s-transferase protein</fullName>
    </submittedName>
</protein>
<dbReference type="AlphaFoldDB" id="R8BXH5"/>
<dbReference type="InterPro" id="IPR010987">
    <property type="entry name" value="Glutathione-S-Trfase_C-like"/>
</dbReference>
<dbReference type="InterPro" id="IPR004046">
    <property type="entry name" value="GST_C"/>
</dbReference>
<dbReference type="GO" id="GO:0006749">
    <property type="term" value="P:glutathione metabolic process"/>
    <property type="evidence" value="ECO:0007669"/>
    <property type="project" value="TreeGrafter"/>
</dbReference>
<dbReference type="SUPFAM" id="SSF52833">
    <property type="entry name" value="Thioredoxin-like"/>
    <property type="match status" value="1"/>
</dbReference>
<keyword evidence="3" id="KW-0808">Transferase</keyword>
<dbReference type="InterPro" id="IPR050213">
    <property type="entry name" value="GST_superfamily"/>
</dbReference>
<dbReference type="FunFam" id="1.20.1050.10:FF:000051">
    <property type="entry name" value="Glutathione S-transferase"/>
    <property type="match status" value="1"/>
</dbReference>
<keyword evidence="4" id="KW-1185">Reference proteome</keyword>
<dbReference type="InterPro" id="IPR004045">
    <property type="entry name" value="Glutathione_S-Trfase_N"/>
</dbReference>
<dbReference type="Proteomes" id="UP000014074">
    <property type="component" value="Unassembled WGS sequence"/>
</dbReference>
<organism evidence="3 4">
    <name type="scientific">Phaeoacremonium minimum (strain UCR-PA7)</name>
    <name type="common">Esca disease fungus</name>
    <name type="synonym">Togninia minima</name>
    <dbReference type="NCBI Taxonomy" id="1286976"/>
    <lineage>
        <taxon>Eukaryota</taxon>
        <taxon>Fungi</taxon>
        <taxon>Dikarya</taxon>
        <taxon>Ascomycota</taxon>
        <taxon>Pezizomycotina</taxon>
        <taxon>Sordariomycetes</taxon>
        <taxon>Sordariomycetidae</taxon>
        <taxon>Togniniales</taxon>
        <taxon>Togniniaceae</taxon>
        <taxon>Phaeoacremonium</taxon>
    </lineage>
</organism>
<name>R8BXH5_PHAM7</name>
<evidence type="ECO:0000259" key="2">
    <source>
        <dbReference type="PROSITE" id="PS50405"/>
    </source>
</evidence>
<gene>
    <name evidence="3" type="ORF">UCRPA7_428</name>
</gene>